<protein>
    <submittedName>
        <fullName evidence="1">Uncharacterized protein</fullName>
    </submittedName>
</protein>
<name>A0ACC0PNL6_RHOML</name>
<evidence type="ECO:0000313" key="2">
    <source>
        <dbReference type="Proteomes" id="UP001062846"/>
    </source>
</evidence>
<evidence type="ECO:0000313" key="1">
    <source>
        <dbReference type="EMBL" id="KAI8566679.1"/>
    </source>
</evidence>
<dbReference type="EMBL" id="CM046389">
    <property type="protein sequence ID" value="KAI8566679.1"/>
    <property type="molecule type" value="Genomic_DNA"/>
</dbReference>
<proteinExistence type="predicted"/>
<comment type="caution">
    <text evidence="1">The sequence shown here is derived from an EMBL/GenBank/DDBJ whole genome shotgun (WGS) entry which is preliminary data.</text>
</comment>
<sequence>MVVGCCDGLVCIAAGNEVWIWNPSTRKSKRLPNAGMPCLFYRYGFGYDESIDDCKVVGFFSNSGASGGDVEVKLYTSKTDWWWSIVDSSDFIPWNDSGIYVKGALHWAPWGRSCQVIVSLDLAKKKFGKVLQPDYRDGPSQSMLAVCVQMGIHIGESSLEMYHDAQTFGLESSYTKAVSNSNLAITWLESTFSELCRQATGGNLSAVKAQPYALFYASMIHFIIGIDFFLPGFLL</sequence>
<reference evidence="1" key="1">
    <citation type="submission" date="2022-02" db="EMBL/GenBank/DDBJ databases">
        <title>Plant Genome Project.</title>
        <authorList>
            <person name="Zhang R.-G."/>
        </authorList>
    </citation>
    <scope>NUCLEOTIDE SEQUENCE</scope>
    <source>
        <strain evidence="1">AT1</strain>
    </source>
</reference>
<accession>A0ACC0PNL6</accession>
<organism evidence="1 2">
    <name type="scientific">Rhododendron molle</name>
    <name type="common">Chinese azalea</name>
    <name type="synonym">Azalea mollis</name>
    <dbReference type="NCBI Taxonomy" id="49168"/>
    <lineage>
        <taxon>Eukaryota</taxon>
        <taxon>Viridiplantae</taxon>
        <taxon>Streptophyta</taxon>
        <taxon>Embryophyta</taxon>
        <taxon>Tracheophyta</taxon>
        <taxon>Spermatophyta</taxon>
        <taxon>Magnoliopsida</taxon>
        <taxon>eudicotyledons</taxon>
        <taxon>Gunneridae</taxon>
        <taxon>Pentapetalae</taxon>
        <taxon>asterids</taxon>
        <taxon>Ericales</taxon>
        <taxon>Ericaceae</taxon>
        <taxon>Ericoideae</taxon>
        <taxon>Rhodoreae</taxon>
        <taxon>Rhododendron</taxon>
    </lineage>
</organism>
<dbReference type="Proteomes" id="UP001062846">
    <property type="component" value="Chromosome 2"/>
</dbReference>
<gene>
    <name evidence="1" type="ORF">RHMOL_Rhmol02G0060800</name>
</gene>
<keyword evidence="2" id="KW-1185">Reference proteome</keyword>